<reference evidence="12" key="1">
    <citation type="journal article" date="2020" name="bioRxiv">
        <title>A rank-normalized archaeal taxonomy based on genome phylogeny resolves widespread incomplete and uneven classifications.</title>
        <authorList>
            <person name="Rinke C."/>
            <person name="Chuvochina M."/>
            <person name="Mussig A.J."/>
            <person name="Chaumeil P.-A."/>
            <person name="Waite D.W."/>
            <person name="Whitman W.B."/>
            <person name="Parks D.H."/>
            <person name="Hugenholtz P."/>
        </authorList>
    </citation>
    <scope>NUCLEOTIDE SEQUENCE</scope>
    <source>
        <strain evidence="12">UBA12518</strain>
    </source>
</reference>
<dbReference type="PROSITE" id="PS51918">
    <property type="entry name" value="RADICAL_SAM"/>
    <property type="match status" value="1"/>
</dbReference>
<comment type="caution">
    <text evidence="12">The sequence shown here is derived from an EMBL/GenBank/DDBJ whole genome shotgun (WGS) entry which is preliminary data.</text>
</comment>
<evidence type="ECO:0000256" key="6">
    <source>
        <dbReference type="ARBA" id="ARBA00023004"/>
    </source>
</evidence>
<dbReference type="CDD" id="cd01335">
    <property type="entry name" value="Radical_SAM"/>
    <property type="match status" value="1"/>
</dbReference>
<evidence type="ECO:0000256" key="9">
    <source>
        <dbReference type="ARBA" id="ARBA00048974"/>
    </source>
</evidence>
<dbReference type="GO" id="GO:0016765">
    <property type="term" value="F:transferase activity, transferring alkyl or aryl (other than methyl) groups"/>
    <property type="evidence" value="ECO:0007669"/>
    <property type="project" value="InterPro"/>
</dbReference>
<gene>
    <name evidence="10 12" type="primary">cofG</name>
    <name evidence="12" type="ORF">HA299_00640</name>
</gene>
<dbReference type="NCBIfam" id="NF004884">
    <property type="entry name" value="PRK06245.1"/>
    <property type="match status" value="1"/>
</dbReference>
<keyword evidence="3 10" id="KW-0004">4Fe-4S</keyword>
<accession>A0A832VWR4</accession>
<organism evidence="12 13">
    <name type="scientific">Methermicoccus shengliensis</name>
    <dbReference type="NCBI Taxonomy" id="660064"/>
    <lineage>
        <taxon>Archaea</taxon>
        <taxon>Methanobacteriati</taxon>
        <taxon>Methanobacteriota</taxon>
        <taxon>Stenosarchaea group</taxon>
        <taxon>Methanomicrobia</taxon>
        <taxon>Methanosarcinales</taxon>
        <taxon>Methermicoccaceae</taxon>
        <taxon>Methermicoccus</taxon>
    </lineage>
</organism>
<dbReference type="InterPro" id="IPR034405">
    <property type="entry name" value="F420"/>
</dbReference>
<keyword evidence="6 10" id="KW-0408">Iron</keyword>
<proteinExistence type="inferred from homology"/>
<dbReference type="NCBIfam" id="TIGR03550">
    <property type="entry name" value="F420_cofG"/>
    <property type="match status" value="1"/>
</dbReference>
<dbReference type="AlphaFoldDB" id="A0A832VWR4"/>
<feature type="domain" description="Radical SAM core" evidence="11">
    <location>
        <begin position="5"/>
        <end position="243"/>
    </location>
</feature>
<dbReference type="Gene3D" id="3.20.20.70">
    <property type="entry name" value="Aldolase class I"/>
    <property type="match status" value="1"/>
</dbReference>
<dbReference type="SUPFAM" id="SSF102114">
    <property type="entry name" value="Radical SAM enzymes"/>
    <property type="match status" value="1"/>
</dbReference>
<dbReference type="InterPro" id="IPR013785">
    <property type="entry name" value="Aldolase_TIM"/>
</dbReference>
<dbReference type="EC" id="4.3.1.32" evidence="2 10"/>
<comment type="subunit">
    <text evidence="10">The FO synthase complex consists of two subunits, CofG and CofH.</text>
</comment>
<evidence type="ECO:0000256" key="7">
    <source>
        <dbReference type="ARBA" id="ARBA00023014"/>
    </source>
</evidence>
<dbReference type="PANTHER" id="PTHR43076">
    <property type="entry name" value="FO SYNTHASE (COFH)"/>
    <property type="match status" value="1"/>
</dbReference>
<keyword evidence="4 10" id="KW-0949">S-adenosyl-L-methionine</keyword>
<protein>
    <recommendedName>
        <fullName evidence="2 10">7,8-didemethyl-8-hydroxy-5-deazariboflavin synthase</fullName>
        <ecNumber evidence="2 10">4.3.1.32</ecNumber>
    </recommendedName>
    <alternativeName>
        <fullName evidence="10">FO synthase subunit 1</fullName>
    </alternativeName>
</protein>
<dbReference type="InterPro" id="IPR006638">
    <property type="entry name" value="Elp3/MiaA/NifB-like_rSAM"/>
</dbReference>
<sequence length="326" mass="36660">MSRYITYCTNVFIPLTNVCSNACGYCGFRRDIGAGAHLMSESEVRELLSRASGRATEALFTFGDRPQCVEGFSEMLDAFGYVSFTAYIRRMCRLAIAYGLLPHTNAGVLTRKELEYLAPFNASMGLMLETTARLSAHRHSPSKEPRRRIRMLKEAGRLGIPFTTGILVGIGESERDRERALRAIARLHERHGHIQEVIVQNFSPKRGTPMEHHPPPSLEEMAHTVRMARQILPDDVAVQVPPNLVDVKSMVEAGANDLGGISSITVDHINPEDAWPSPKRLQETLRGYVLRERLSVYPRYVLRGWYGSATAHLIRRLSDTEGFRRV</sequence>
<dbReference type="GO" id="GO:0051539">
    <property type="term" value="F:4 iron, 4 sulfur cluster binding"/>
    <property type="evidence" value="ECO:0007669"/>
    <property type="project" value="UniProtKB-KW"/>
</dbReference>
<evidence type="ECO:0000256" key="4">
    <source>
        <dbReference type="ARBA" id="ARBA00022691"/>
    </source>
</evidence>
<evidence type="ECO:0000256" key="2">
    <source>
        <dbReference type="ARBA" id="ARBA00012126"/>
    </source>
</evidence>
<dbReference type="SFLD" id="SFLDG01388">
    <property type="entry name" value="7_8-didemethyl-8-hydroxy-5-dea"/>
    <property type="match status" value="1"/>
</dbReference>
<feature type="binding site" evidence="10">
    <location>
        <position position="19"/>
    </location>
    <ligand>
        <name>[4Fe-4S] cluster</name>
        <dbReference type="ChEBI" id="CHEBI:49883"/>
        <note>4Fe-4S-S-AdoMet</note>
    </ligand>
</feature>
<comment type="catalytic activity">
    <reaction evidence="9 10">
        <text>5-amino-5-(4-hydroxybenzyl)-6-(D-ribitylimino)-5,6-dihydrouracil + S-adenosyl-L-methionine = 7,8-didemethyl-8-hydroxy-5-deazariboflavin + 5'-deoxyadenosine + L-methionine + NH4(+) + H(+)</text>
        <dbReference type="Rhea" id="RHEA:55204"/>
        <dbReference type="ChEBI" id="CHEBI:15378"/>
        <dbReference type="ChEBI" id="CHEBI:17319"/>
        <dbReference type="ChEBI" id="CHEBI:28938"/>
        <dbReference type="ChEBI" id="CHEBI:57844"/>
        <dbReference type="ChEBI" id="CHEBI:59789"/>
        <dbReference type="ChEBI" id="CHEBI:59904"/>
        <dbReference type="ChEBI" id="CHEBI:85936"/>
        <dbReference type="EC" id="4.3.1.32"/>
    </reaction>
</comment>
<dbReference type="Pfam" id="PF04055">
    <property type="entry name" value="Radical_SAM"/>
    <property type="match status" value="1"/>
</dbReference>
<dbReference type="SFLD" id="SFLDG01064">
    <property type="entry name" value="F420__menaquinone_cofactor_bio"/>
    <property type="match status" value="1"/>
</dbReference>
<evidence type="ECO:0000256" key="1">
    <source>
        <dbReference type="ARBA" id="ARBA00004712"/>
    </source>
</evidence>
<keyword evidence="5 10" id="KW-0479">Metal-binding</keyword>
<evidence type="ECO:0000256" key="5">
    <source>
        <dbReference type="ARBA" id="ARBA00022723"/>
    </source>
</evidence>
<comment type="pathway">
    <text evidence="1 10">Cofactor biosynthesis; coenzyme F0 biosynthesis.</text>
</comment>
<dbReference type="SMART" id="SM00729">
    <property type="entry name" value="Elp3"/>
    <property type="match status" value="1"/>
</dbReference>
<evidence type="ECO:0000256" key="3">
    <source>
        <dbReference type="ARBA" id="ARBA00022485"/>
    </source>
</evidence>
<evidence type="ECO:0000259" key="11">
    <source>
        <dbReference type="PROSITE" id="PS51918"/>
    </source>
</evidence>
<dbReference type="PANTHER" id="PTHR43076:SF15">
    <property type="entry name" value="7,8-DIDEMETHYL-8-HYDROXY-5-DEAZARIBOFLAVIN SYNTHASE"/>
    <property type="match status" value="1"/>
</dbReference>
<dbReference type="Proteomes" id="UP000600363">
    <property type="component" value="Unassembled WGS sequence"/>
</dbReference>
<comment type="similarity">
    <text evidence="10">Belongs to the radical SAM superfamily. CofG family.</text>
</comment>
<dbReference type="HAMAP" id="MF_01611">
    <property type="entry name" value="FO_synth_sub1"/>
    <property type="match status" value="1"/>
</dbReference>
<dbReference type="InterPro" id="IPR058240">
    <property type="entry name" value="rSAM_sf"/>
</dbReference>
<evidence type="ECO:0000256" key="10">
    <source>
        <dbReference type="HAMAP-Rule" id="MF_01611"/>
    </source>
</evidence>
<feature type="binding site" evidence="10">
    <location>
        <position position="23"/>
    </location>
    <ligand>
        <name>[4Fe-4S] cluster</name>
        <dbReference type="ChEBI" id="CHEBI:49883"/>
        <note>4Fe-4S-S-AdoMet</note>
    </ligand>
</feature>
<dbReference type="InterPro" id="IPR019939">
    <property type="entry name" value="CofG_family"/>
</dbReference>
<dbReference type="SFLD" id="SFLDF00294">
    <property type="entry name" value="7_8-didemethyl-8-hydroxy-5-dea"/>
    <property type="match status" value="1"/>
</dbReference>
<comment type="cofactor">
    <cofactor evidence="10">
        <name>[4Fe-4S] cluster</name>
        <dbReference type="ChEBI" id="CHEBI:49883"/>
    </cofactor>
    <text evidence="10">Binds 1 [4Fe-4S] cluster. The cluster is coordinated with 3 cysteines and an exchangeable S-adenosyl-L-methionine.</text>
</comment>
<keyword evidence="7 10" id="KW-0411">Iron-sulfur</keyword>
<dbReference type="GO" id="GO:0044689">
    <property type="term" value="F:7,8-didemethyl-8-hydroxy-5-deazariboflavin synthase activity"/>
    <property type="evidence" value="ECO:0007669"/>
    <property type="project" value="UniProtKB-EC"/>
</dbReference>
<dbReference type="InterPro" id="IPR007197">
    <property type="entry name" value="rSAM"/>
</dbReference>
<evidence type="ECO:0000256" key="8">
    <source>
        <dbReference type="ARBA" id="ARBA00023239"/>
    </source>
</evidence>
<keyword evidence="8 10" id="KW-0456">Lyase</keyword>
<dbReference type="RefSeq" id="WP_157203016.1">
    <property type="nucleotide sequence ID" value="NZ_DUIH01000002.1"/>
</dbReference>
<feature type="binding site" evidence="10">
    <location>
        <position position="26"/>
    </location>
    <ligand>
        <name>[4Fe-4S] cluster</name>
        <dbReference type="ChEBI" id="CHEBI:49883"/>
        <note>4Fe-4S-S-AdoMet</note>
    </ligand>
</feature>
<dbReference type="SFLD" id="SFLDS00029">
    <property type="entry name" value="Radical_SAM"/>
    <property type="match status" value="1"/>
</dbReference>
<evidence type="ECO:0000313" key="13">
    <source>
        <dbReference type="Proteomes" id="UP000600363"/>
    </source>
</evidence>
<dbReference type="GO" id="GO:0005506">
    <property type="term" value="F:iron ion binding"/>
    <property type="evidence" value="ECO:0007669"/>
    <property type="project" value="UniProtKB-UniRule"/>
</dbReference>
<comment type="function">
    <text evidence="10">Catalyzes the radical-mediated synthesis of 7,8-didemethyl-8-hydroxy-5-deazariboflavin (FO) from 5-amino-5-(4-hydroxybenzyl)-6-(D-ribitylimino)-5,6-dihydrouracil.</text>
</comment>
<name>A0A832VWR4_9EURY</name>
<dbReference type="EMBL" id="DUIH01000002">
    <property type="protein sequence ID" value="HIH69123.1"/>
    <property type="molecule type" value="Genomic_DNA"/>
</dbReference>
<evidence type="ECO:0000313" key="12">
    <source>
        <dbReference type="EMBL" id="HIH69123.1"/>
    </source>
</evidence>
<dbReference type="UniPathway" id="UPA00072"/>